<gene>
    <name evidence="1" type="ORF">QTL97_00735</name>
</gene>
<name>A0AAW9A4Y8_9BACL</name>
<evidence type="ECO:0000313" key="2">
    <source>
        <dbReference type="Proteomes" id="UP001271648"/>
    </source>
</evidence>
<organism evidence="1 2">
    <name type="scientific">Sporosarcina thermotolerans</name>
    <dbReference type="NCBI Taxonomy" id="633404"/>
    <lineage>
        <taxon>Bacteria</taxon>
        <taxon>Bacillati</taxon>
        <taxon>Bacillota</taxon>
        <taxon>Bacilli</taxon>
        <taxon>Bacillales</taxon>
        <taxon>Caryophanaceae</taxon>
        <taxon>Sporosarcina</taxon>
    </lineage>
</organism>
<comment type="caution">
    <text evidence="1">The sequence shown here is derived from an EMBL/GenBank/DDBJ whole genome shotgun (WGS) entry which is preliminary data.</text>
</comment>
<dbReference type="AlphaFoldDB" id="A0AAW9A4Y8"/>
<dbReference type="GO" id="GO:0032259">
    <property type="term" value="P:methylation"/>
    <property type="evidence" value="ECO:0007669"/>
    <property type="project" value="UniProtKB-KW"/>
</dbReference>
<protein>
    <submittedName>
        <fullName evidence="1">rRNA methyltransferase</fullName>
    </submittedName>
</protein>
<keyword evidence="1" id="KW-0808">Transferase</keyword>
<dbReference type="RefSeq" id="WP_283731915.1">
    <property type="nucleotide sequence ID" value="NZ_CP125968.1"/>
</dbReference>
<dbReference type="GO" id="GO:0008168">
    <property type="term" value="F:methyltransferase activity"/>
    <property type="evidence" value="ECO:0007669"/>
    <property type="project" value="UniProtKB-KW"/>
</dbReference>
<keyword evidence="2" id="KW-1185">Reference proteome</keyword>
<sequence length="125" mass="14732">MWKLVNGKLQQTTDMSRVKFRTTISKALINELSILAKKNNTHVNYLIESGFVNFLDNGEEISFNKDQRPKDRAHYKTTYDKELLEAIKEVAKENELYINDVIEYSTKFIDVESSKNSNYRYRIEV</sequence>
<dbReference type="EMBL" id="JAUBDJ010000001">
    <property type="protein sequence ID" value="MDW0115463.1"/>
    <property type="molecule type" value="Genomic_DNA"/>
</dbReference>
<reference evidence="1 2" key="1">
    <citation type="submission" date="2023-06" db="EMBL/GenBank/DDBJ databases">
        <title>Sporosarcina sp. nov., isolated from Korean traditional fermented seafood 'Jeotgal'.</title>
        <authorList>
            <person name="Yang A.I."/>
            <person name="Shin N.-R."/>
        </authorList>
    </citation>
    <scope>NUCLEOTIDE SEQUENCE [LARGE SCALE GENOMIC DNA]</scope>
    <source>
        <strain evidence="1 2">KCTC43456</strain>
    </source>
</reference>
<evidence type="ECO:0000313" key="1">
    <source>
        <dbReference type="EMBL" id="MDW0115463.1"/>
    </source>
</evidence>
<proteinExistence type="predicted"/>
<dbReference type="Proteomes" id="UP001271648">
    <property type="component" value="Unassembled WGS sequence"/>
</dbReference>
<keyword evidence="1" id="KW-0489">Methyltransferase</keyword>
<accession>A0AAW9A4Y8</accession>